<protein>
    <recommendedName>
        <fullName evidence="1">1-alkyl-2-acetylglycerophosphocholine esterase</fullName>
        <ecNumber evidence="1">3.1.1.47</ecNumber>
    </recommendedName>
</protein>
<organism evidence="5 6">
    <name type="scientific">Cercophora samala</name>
    <dbReference type="NCBI Taxonomy" id="330535"/>
    <lineage>
        <taxon>Eukaryota</taxon>
        <taxon>Fungi</taxon>
        <taxon>Dikarya</taxon>
        <taxon>Ascomycota</taxon>
        <taxon>Pezizomycotina</taxon>
        <taxon>Sordariomycetes</taxon>
        <taxon>Sordariomycetidae</taxon>
        <taxon>Sordariales</taxon>
        <taxon>Lasiosphaeriaceae</taxon>
        <taxon>Cercophora</taxon>
    </lineage>
</organism>
<evidence type="ECO:0000256" key="1">
    <source>
        <dbReference type="ARBA" id="ARBA00013201"/>
    </source>
</evidence>
<dbReference type="GO" id="GO:0003847">
    <property type="term" value="F:1-alkyl-2-acetylglycerophosphocholine esterase activity"/>
    <property type="evidence" value="ECO:0007669"/>
    <property type="project" value="UniProtKB-EC"/>
</dbReference>
<dbReference type="Gene3D" id="3.40.50.1820">
    <property type="entry name" value="alpha/beta hydrolase"/>
    <property type="match status" value="1"/>
</dbReference>
<dbReference type="PANTHER" id="PTHR10272:SF11">
    <property type="entry name" value="PHOSPHOLIPASE-RELATED"/>
    <property type="match status" value="1"/>
</dbReference>
<keyword evidence="2" id="KW-0378">Hydrolase</keyword>
<sequence>MSQTRPLGRALASCLGNCCIIIAGDPQHKTLPTHPTSSPKNGNVFIHLRYLNHPNGYLTMKPFPEAAGGHTPKPQTGSSSPFNLLRWRYLPIFLGLTYILYCKLTSQPIFAHPLPQHTGPYAVGAIDIESPVMPVRTIDTARFKRTSTPAFDLQTVLFTLYYPTTYAAAKSSTVKRHPWIPRPLSLRAQGYAKAAHISNWLVDKVFEMALRTLAGGITIPAAVDAPLSDTATRYSQFAASWDKADSQEQVLEKTEVGGHPVIVFSHGTVSSRTDYSHYAGELAARGYVVVMLEHRDGSCPGSMIRRKGLPKEKRLIFDETEVETADGREVSVEDFHKAQLSFREAEIEEAVRVMKLINMGRGAEVYDLNPRGEGVDLVNWAGRLNTDEMIVAGHSYGATGAMQALRGGPTPMRPFKGAIILDPGKQSGPLNRDINVPMLVVHSNSWSSKSSIFYGRAHFDTVKDIVEENNERGNPTWFMTSLGTSHPSVTDAPLLEPWILSFTTGATIDVYQGLRQYVHVAEDFLAFLGDGKARGLLAEKAEFPQYDAGAGLGMWQPGQGDNQQAWEEKGEWWDWRSYWQIHGSPAGNSEES</sequence>
<evidence type="ECO:0000313" key="6">
    <source>
        <dbReference type="Proteomes" id="UP001174997"/>
    </source>
</evidence>
<comment type="caution">
    <text evidence="5">The sequence shown here is derived from an EMBL/GenBank/DDBJ whole genome shotgun (WGS) entry which is preliminary data.</text>
</comment>
<dbReference type="SUPFAM" id="SSF53474">
    <property type="entry name" value="alpha/beta-Hydrolases"/>
    <property type="match status" value="1"/>
</dbReference>
<accession>A0AA39YTS9</accession>
<dbReference type="GO" id="GO:0016042">
    <property type="term" value="P:lipid catabolic process"/>
    <property type="evidence" value="ECO:0007669"/>
    <property type="project" value="UniProtKB-KW"/>
</dbReference>
<name>A0AA39YTS9_9PEZI</name>
<keyword evidence="3" id="KW-0442">Lipid degradation</keyword>
<reference evidence="5" key="1">
    <citation type="submission" date="2023-06" db="EMBL/GenBank/DDBJ databases">
        <title>Genome-scale phylogeny and comparative genomics of the fungal order Sordariales.</title>
        <authorList>
            <consortium name="Lawrence Berkeley National Laboratory"/>
            <person name="Hensen N."/>
            <person name="Bonometti L."/>
            <person name="Westerberg I."/>
            <person name="Brannstrom I.O."/>
            <person name="Guillou S."/>
            <person name="Cros-Aarteil S."/>
            <person name="Calhoun S."/>
            <person name="Haridas S."/>
            <person name="Kuo A."/>
            <person name="Mondo S."/>
            <person name="Pangilinan J."/>
            <person name="Riley R."/>
            <person name="Labutti K."/>
            <person name="Andreopoulos B."/>
            <person name="Lipzen A."/>
            <person name="Chen C."/>
            <person name="Yanf M."/>
            <person name="Daum C."/>
            <person name="Ng V."/>
            <person name="Clum A."/>
            <person name="Steindorff A."/>
            <person name="Ohm R."/>
            <person name="Martin F."/>
            <person name="Silar P."/>
            <person name="Natvig D."/>
            <person name="Lalanne C."/>
            <person name="Gautier V."/>
            <person name="Ament-Velasquez S.L."/>
            <person name="Kruys A."/>
            <person name="Hutchinson M.I."/>
            <person name="Powell A.J."/>
            <person name="Barry K."/>
            <person name="Miller A.N."/>
            <person name="Grigoriev I.V."/>
            <person name="Debuchy R."/>
            <person name="Gladieux P."/>
            <person name="Thoren M.H."/>
            <person name="Johannesson H."/>
        </authorList>
    </citation>
    <scope>NUCLEOTIDE SEQUENCE</scope>
    <source>
        <strain evidence="5">CBS 307.81</strain>
    </source>
</reference>
<dbReference type="EC" id="3.1.1.47" evidence="1"/>
<evidence type="ECO:0000313" key="5">
    <source>
        <dbReference type="EMBL" id="KAK0658517.1"/>
    </source>
</evidence>
<evidence type="ECO:0000256" key="2">
    <source>
        <dbReference type="ARBA" id="ARBA00022801"/>
    </source>
</evidence>
<evidence type="ECO:0000256" key="3">
    <source>
        <dbReference type="ARBA" id="ARBA00022963"/>
    </source>
</evidence>
<dbReference type="PANTHER" id="PTHR10272">
    <property type="entry name" value="PLATELET-ACTIVATING FACTOR ACETYLHYDROLASE"/>
    <property type="match status" value="1"/>
</dbReference>
<proteinExistence type="predicted"/>
<gene>
    <name evidence="5" type="ORF">QBC41DRAFT_331928</name>
</gene>
<dbReference type="AlphaFoldDB" id="A0AA39YTS9"/>
<dbReference type="Proteomes" id="UP001174997">
    <property type="component" value="Unassembled WGS sequence"/>
</dbReference>
<evidence type="ECO:0000256" key="4">
    <source>
        <dbReference type="ARBA" id="ARBA00023098"/>
    </source>
</evidence>
<dbReference type="InterPro" id="IPR029058">
    <property type="entry name" value="AB_hydrolase_fold"/>
</dbReference>
<dbReference type="Pfam" id="PF03403">
    <property type="entry name" value="PAF-AH_p_II"/>
    <property type="match status" value="1"/>
</dbReference>
<dbReference type="EMBL" id="JAULSY010000202">
    <property type="protein sequence ID" value="KAK0658517.1"/>
    <property type="molecule type" value="Genomic_DNA"/>
</dbReference>
<keyword evidence="6" id="KW-1185">Reference proteome</keyword>
<keyword evidence="4" id="KW-0443">Lipid metabolism</keyword>